<comment type="caution">
    <text evidence="2">The sequence shown here is derived from an EMBL/GenBank/DDBJ whole genome shotgun (WGS) entry which is preliminary data.</text>
</comment>
<feature type="compositionally biased region" description="Basic and acidic residues" evidence="1">
    <location>
        <begin position="1"/>
        <end position="27"/>
    </location>
</feature>
<dbReference type="GO" id="GO:0004601">
    <property type="term" value="F:peroxidase activity"/>
    <property type="evidence" value="ECO:0007669"/>
    <property type="project" value="UniProtKB-KW"/>
</dbReference>
<dbReference type="CDD" id="cd03398">
    <property type="entry name" value="PAP2_haloperoxidase"/>
    <property type="match status" value="1"/>
</dbReference>
<evidence type="ECO:0000313" key="2">
    <source>
        <dbReference type="EMBL" id="MFC4634156.1"/>
    </source>
</evidence>
<dbReference type="InterPro" id="IPR016119">
    <property type="entry name" value="Br/Cl_peroxidase_C"/>
</dbReference>
<evidence type="ECO:0000256" key="1">
    <source>
        <dbReference type="SAM" id="MobiDB-lite"/>
    </source>
</evidence>
<dbReference type="SUPFAM" id="SSF48317">
    <property type="entry name" value="Acid phosphatase/Vanadium-dependent haloperoxidase"/>
    <property type="match status" value="1"/>
</dbReference>
<accession>A0ABV9HXV7</accession>
<gene>
    <name evidence="2" type="ORF">ACFO3O_09580</name>
</gene>
<evidence type="ECO:0000313" key="3">
    <source>
        <dbReference type="Proteomes" id="UP001596043"/>
    </source>
</evidence>
<protein>
    <submittedName>
        <fullName evidence="2">Vanadium-dependent haloperoxidase</fullName>
        <ecNumber evidence="2">1.11.1.-</ecNumber>
    </submittedName>
</protein>
<dbReference type="InterPro" id="IPR036938">
    <property type="entry name" value="PAP2/HPO_sf"/>
</dbReference>
<name>A0ABV9HXV7_9FLAO</name>
<dbReference type="EMBL" id="JBHSFV010000005">
    <property type="protein sequence ID" value="MFC4634156.1"/>
    <property type="molecule type" value="Genomic_DNA"/>
</dbReference>
<keyword evidence="2" id="KW-0560">Oxidoreductase</keyword>
<dbReference type="InterPro" id="IPR052559">
    <property type="entry name" value="V-haloperoxidase"/>
</dbReference>
<reference evidence="3" key="1">
    <citation type="journal article" date="2019" name="Int. J. Syst. Evol. Microbiol.">
        <title>The Global Catalogue of Microorganisms (GCM) 10K type strain sequencing project: providing services to taxonomists for standard genome sequencing and annotation.</title>
        <authorList>
            <consortium name="The Broad Institute Genomics Platform"/>
            <consortium name="The Broad Institute Genome Sequencing Center for Infectious Disease"/>
            <person name="Wu L."/>
            <person name="Ma J."/>
        </authorList>
    </citation>
    <scope>NUCLEOTIDE SEQUENCE [LARGE SCALE GENOMIC DNA]</scope>
    <source>
        <strain evidence="3">YJ-61-S</strain>
    </source>
</reference>
<proteinExistence type="predicted"/>
<dbReference type="RefSeq" id="WP_379978383.1">
    <property type="nucleotide sequence ID" value="NZ_JBHSFV010000005.1"/>
</dbReference>
<keyword evidence="2" id="KW-0575">Peroxidase</keyword>
<dbReference type="Proteomes" id="UP001596043">
    <property type="component" value="Unassembled WGS sequence"/>
</dbReference>
<dbReference type="PANTHER" id="PTHR34599:SF1">
    <property type="entry name" value="PHOSPHATIDIC ACID PHOSPHATASE TYPE 2_HALOPEROXIDASE DOMAIN-CONTAINING PROTEIN"/>
    <property type="match status" value="1"/>
</dbReference>
<keyword evidence="3" id="KW-1185">Reference proteome</keyword>
<dbReference type="Gene3D" id="1.10.606.10">
    <property type="entry name" value="Vanadium-containing Chloroperoxidase, domain 2"/>
    <property type="match status" value="1"/>
</dbReference>
<feature type="compositionally biased region" description="Basic and acidic residues" evidence="1">
    <location>
        <begin position="35"/>
        <end position="50"/>
    </location>
</feature>
<dbReference type="PANTHER" id="PTHR34599">
    <property type="entry name" value="PEROXIDASE-RELATED"/>
    <property type="match status" value="1"/>
</dbReference>
<organism evidence="2 3">
    <name type="scientific">Dokdonia ponticola</name>
    <dbReference type="NCBI Taxonomy" id="2041041"/>
    <lineage>
        <taxon>Bacteria</taxon>
        <taxon>Pseudomonadati</taxon>
        <taxon>Bacteroidota</taxon>
        <taxon>Flavobacteriia</taxon>
        <taxon>Flavobacteriales</taxon>
        <taxon>Flavobacteriaceae</taxon>
        <taxon>Dokdonia</taxon>
    </lineage>
</organism>
<sequence>MNNYRRKEALAKRKEAAQLAFDREHPSHISNGDEQSFRHKQETAESHGISKGESSYLMTFTKGMPHNEKTGLVNTPDNVQKFIRAIDSGDVRDFRDTPLGSEENVGDNCVVPDWLSVKAQTGNNGRPVGLRAWESQSAGLAFDLEGPDAQAVTMPPAPALGSEELEGEMAEVYTQALLRDIPFHAFSNGVMGLGTGQDPKKDISPDFILKAFDTNLDAVKTVNELTKRLQKLDWFNEKIPLKLNDQEEIRRCDRFCPTPATGYRGITPGDDIGPYISQFLLVGNTGINGNDAERLSRDGLITYGGISVDQRVRTATPGQDYMQTWEEWLDVQNGAAVGALETYLPGNLPEGRRFIYTPRDLATYVHYDALYEAYLNACLILLGNGTPFDPGIPFQASDKVDHQQGFAHFGGPHILSLVTEVATRALKAVRFQKYNVHRRLRPEALAARFFRINELEHMAPDLREMFDNLEACDILKAVEDRNGEAGNYLLPMPFCEGSPMHPAYGAGHATVAGACVTILKAFFDHSHKLEVVPKSELEGEIVEVFNIVKPGITDDKIHSSNLAYVSVEKGQKLDVVPVLDSNNKIASLTVEGELNKLCSNISIGRDWAGVHYFTDYYESILMGEQIALGILEEQKLTFGENFSMTVPLFNGESRRI</sequence>
<feature type="region of interest" description="Disordered" evidence="1">
    <location>
        <begin position="1"/>
        <end position="54"/>
    </location>
</feature>
<dbReference type="EC" id="1.11.1.-" evidence="2"/>